<keyword evidence="1" id="KW-1133">Transmembrane helix</keyword>
<dbReference type="InParanoid" id="J8ZVV2"/>
<dbReference type="AlphaFoldDB" id="J8ZVV2"/>
<dbReference type="HOGENOM" id="CLU_1845066_0_0_1"/>
<dbReference type="VEuPathDB" id="MicrosporidiaDB:EDEG_01890"/>
<keyword evidence="1" id="KW-0472">Membrane</keyword>
<keyword evidence="3" id="KW-1185">Reference proteome</keyword>
<reference evidence="2 3" key="1">
    <citation type="submission" date="2011-08" db="EMBL/GenBank/DDBJ databases">
        <authorList>
            <person name="Liu Z.J."/>
            <person name="Shi F.L."/>
            <person name="Lu J.Q."/>
            <person name="Li M."/>
            <person name="Wang Z.L."/>
        </authorList>
    </citation>
    <scope>NUCLEOTIDE SEQUENCE [LARGE SCALE GENOMIC DNA]</scope>
    <source>
        <strain evidence="2 3">USNM 41457</strain>
    </source>
</reference>
<protein>
    <submittedName>
        <fullName evidence="2">Uncharacterized protein</fullName>
    </submittedName>
</protein>
<proteinExistence type="predicted"/>
<dbReference type="Proteomes" id="UP000003163">
    <property type="component" value="Unassembled WGS sequence"/>
</dbReference>
<evidence type="ECO:0000256" key="1">
    <source>
        <dbReference type="SAM" id="Phobius"/>
    </source>
</evidence>
<name>J8ZVV2_EDHAE</name>
<sequence>MAKISILPATLTVRLQAVQKAALAKIARKLLLQAKQAAALILGHLNLKDHLAPKNRDQVLVVGLRVNLDLITIQNQVVVHLHQVNRVQKAVLVRTARINVNYKIIPILHFFDIFGVIFDFIMLLDLYVCIRLIFNKFNN</sequence>
<feature type="transmembrane region" description="Helical" evidence="1">
    <location>
        <begin position="107"/>
        <end position="134"/>
    </location>
</feature>
<keyword evidence="1" id="KW-0812">Transmembrane</keyword>
<organism evidence="2 3">
    <name type="scientific">Edhazardia aedis (strain USNM 41457)</name>
    <name type="common">Microsporidian parasite</name>
    <dbReference type="NCBI Taxonomy" id="1003232"/>
    <lineage>
        <taxon>Eukaryota</taxon>
        <taxon>Fungi</taxon>
        <taxon>Fungi incertae sedis</taxon>
        <taxon>Microsporidia</taxon>
        <taxon>Edhazardia</taxon>
    </lineage>
</organism>
<accession>J8ZVV2</accession>
<reference evidence="3" key="2">
    <citation type="submission" date="2015-07" db="EMBL/GenBank/DDBJ databases">
        <title>Contrasting host-pathogen interactions and genome evolution in two generalist and specialist microsporidian pathogens of mosquitoes.</title>
        <authorList>
            <consortium name="The Broad Institute Genomics Platform"/>
            <consortium name="The Broad Institute Genome Sequencing Center for Infectious Disease"/>
            <person name="Cuomo C.A."/>
            <person name="Sanscrainte N.D."/>
            <person name="Goldberg J.M."/>
            <person name="Heiman D."/>
            <person name="Young S."/>
            <person name="Zeng Q."/>
            <person name="Becnel J.J."/>
            <person name="Birren B.W."/>
        </authorList>
    </citation>
    <scope>NUCLEOTIDE SEQUENCE [LARGE SCALE GENOMIC DNA]</scope>
    <source>
        <strain evidence="3">USNM 41457</strain>
    </source>
</reference>
<evidence type="ECO:0000313" key="2">
    <source>
        <dbReference type="EMBL" id="EJW03798.1"/>
    </source>
</evidence>
<dbReference type="EMBL" id="AFBI03000030">
    <property type="protein sequence ID" value="EJW03798.1"/>
    <property type="molecule type" value="Genomic_DNA"/>
</dbReference>
<gene>
    <name evidence="2" type="ORF">EDEG_01890</name>
</gene>
<comment type="caution">
    <text evidence="2">The sequence shown here is derived from an EMBL/GenBank/DDBJ whole genome shotgun (WGS) entry which is preliminary data.</text>
</comment>
<evidence type="ECO:0000313" key="3">
    <source>
        <dbReference type="Proteomes" id="UP000003163"/>
    </source>
</evidence>